<keyword evidence="1" id="KW-1133">Transmembrane helix</keyword>
<accession>A0A1N6UF72</accession>
<keyword evidence="1" id="KW-0472">Membrane</keyword>
<feature type="transmembrane region" description="Helical" evidence="1">
    <location>
        <begin position="15"/>
        <end position="37"/>
    </location>
</feature>
<keyword evidence="1" id="KW-0812">Transmembrane</keyword>
<gene>
    <name evidence="2" type="ORF">SAMN05421545_0854</name>
</gene>
<keyword evidence="3" id="KW-1185">Reference proteome</keyword>
<sequence length="128" mass="14183">MAFTKYIKHYLTYPLMWVMLLWAVTLPGHELAVYSYLVKGSAAEVAQSLRSATSEQDDFSVKQQTVQVFLDANTASVIVLSPQQFIKCVFQALTFATAIDDRPSYSPHAAGAELITQLFPITIQPNAP</sequence>
<evidence type="ECO:0000313" key="3">
    <source>
        <dbReference type="Proteomes" id="UP000185924"/>
    </source>
</evidence>
<dbReference type="EMBL" id="FTNM01000001">
    <property type="protein sequence ID" value="SIQ64223.1"/>
    <property type="molecule type" value="Genomic_DNA"/>
</dbReference>
<protein>
    <submittedName>
        <fullName evidence="2">Uncharacterized protein</fullName>
    </submittedName>
</protein>
<evidence type="ECO:0000256" key="1">
    <source>
        <dbReference type="SAM" id="Phobius"/>
    </source>
</evidence>
<organism evidence="2 3">
    <name type="scientific">Pontibacter lucknowensis</name>
    <dbReference type="NCBI Taxonomy" id="1077936"/>
    <lineage>
        <taxon>Bacteria</taxon>
        <taxon>Pseudomonadati</taxon>
        <taxon>Bacteroidota</taxon>
        <taxon>Cytophagia</taxon>
        <taxon>Cytophagales</taxon>
        <taxon>Hymenobacteraceae</taxon>
        <taxon>Pontibacter</taxon>
    </lineage>
</organism>
<name>A0A1N6UF72_9BACT</name>
<dbReference type="Proteomes" id="UP000185924">
    <property type="component" value="Unassembled WGS sequence"/>
</dbReference>
<evidence type="ECO:0000313" key="2">
    <source>
        <dbReference type="EMBL" id="SIQ64223.1"/>
    </source>
</evidence>
<dbReference type="RefSeq" id="WP_007654154.1">
    <property type="nucleotide sequence ID" value="NZ_FTNM01000001.1"/>
</dbReference>
<dbReference type="OrthoDB" id="853742at2"/>
<dbReference type="AlphaFoldDB" id="A0A1N6UF72"/>
<reference evidence="3" key="1">
    <citation type="submission" date="2017-01" db="EMBL/GenBank/DDBJ databases">
        <authorList>
            <person name="Varghese N."/>
            <person name="Submissions S."/>
        </authorList>
    </citation>
    <scope>NUCLEOTIDE SEQUENCE [LARGE SCALE GENOMIC DNA]</scope>
    <source>
        <strain evidence="3">DM9</strain>
    </source>
</reference>
<proteinExistence type="predicted"/>